<accession>A0ABS6Y4Q9</accession>
<dbReference type="RefSeq" id="WP_219433158.1">
    <property type="nucleotide sequence ID" value="NZ_JAHXCP010000005.1"/>
</dbReference>
<feature type="transmembrane region" description="Helical" evidence="1">
    <location>
        <begin position="299"/>
        <end position="315"/>
    </location>
</feature>
<feature type="transmembrane region" description="Helical" evidence="1">
    <location>
        <begin position="322"/>
        <end position="343"/>
    </location>
</feature>
<reference evidence="2 3" key="1">
    <citation type="submission" date="2021-07" db="EMBL/GenBank/DDBJ databases">
        <title>Genomic diversity and antimicrobial resistance of Prevotella spp. isolated from chronic lung disease airways.</title>
        <authorList>
            <person name="Webb K.A."/>
            <person name="Olagoke O.S."/>
            <person name="Baird T."/>
            <person name="Neill J."/>
            <person name="Pham A."/>
            <person name="Wells T.J."/>
            <person name="Ramsay K.A."/>
            <person name="Bell S.C."/>
            <person name="Sarovich D.S."/>
            <person name="Price E.P."/>
        </authorList>
    </citation>
    <scope>NUCLEOTIDE SEQUENCE [LARGE SCALE GENOMIC DNA]</scope>
    <source>
        <strain evidence="2 3">SCHI0027.S.6</strain>
    </source>
</reference>
<feature type="transmembrane region" description="Helical" evidence="1">
    <location>
        <begin position="203"/>
        <end position="224"/>
    </location>
</feature>
<dbReference type="Pfam" id="PF14897">
    <property type="entry name" value="EpsG"/>
    <property type="match status" value="1"/>
</dbReference>
<keyword evidence="1" id="KW-0812">Transmembrane</keyword>
<organism evidence="2 3">
    <name type="scientific">Prevotella melaninogenica</name>
    <dbReference type="NCBI Taxonomy" id="28132"/>
    <lineage>
        <taxon>Bacteria</taxon>
        <taxon>Pseudomonadati</taxon>
        <taxon>Bacteroidota</taxon>
        <taxon>Bacteroidia</taxon>
        <taxon>Bacteroidales</taxon>
        <taxon>Prevotellaceae</taxon>
        <taxon>Prevotella</taxon>
    </lineage>
</organism>
<keyword evidence="1" id="KW-0472">Membrane</keyword>
<name>A0ABS6Y4Q9_9BACT</name>
<evidence type="ECO:0000313" key="3">
    <source>
        <dbReference type="Proteomes" id="UP000812077"/>
    </source>
</evidence>
<dbReference type="Proteomes" id="UP000812077">
    <property type="component" value="Unassembled WGS sequence"/>
</dbReference>
<feature type="transmembrane region" description="Helical" evidence="1">
    <location>
        <begin position="28"/>
        <end position="49"/>
    </location>
</feature>
<feature type="transmembrane region" description="Helical" evidence="1">
    <location>
        <begin position="244"/>
        <end position="261"/>
    </location>
</feature>
<proteinExistence type="predicted"/>
<evidence type="ECO:0000313" key="2">
    <source>
        <dbReference type="EMBL" id="MBW4754480.1"/>
    </source>
</evidence>
<feature type="transmembrane region" description="Helical" evidence="1">
    <location>
        <begin position="100"/>
        <end position="118"/>
    </location>
</feature>
<dbReference type="InterPro" id="IPR049458">
    <property type="entry name" value="EpsG-like"/>
</dbReference>
<feature type="transmembrane region" description="Helical" evidence="1">
    <location>
        <begin position="125"/>
        <end position="145"/>
    </location>
</feature>
<comment type="caution">
    <text evidence="2">The sequence shown here is derived from an EMBL/GenBank/DDBJ whole genome shotgun (WGS) entry which is preliminary data.</text>
</comment>
<keyword evidence="1" id="KW-1133">Transmembrane helix</keyword>
<keyword evidence="3" id="KW-1185">Reference proteome</keyword>
<sequence>MISYYLIFVISIIYYFIQSRQRNNSSTLFFFFMFITAFFIGLGDMIGGYDRYIYGEVFDSIADEMRGKRNLSHLFYLVNGKEFGYFTWQVIVSVFTPNRYIFILVTTLTIYYLFFRVMRKYMLDYPLSVILFMGMMFYFSMTYLREVLGVAILWQGLKYIWKRKFWKYVFFVLLAASFHGSILIALLMYFVPIKIFSKKSITFSLIICLLIGMTPLPNFILANAGSLTEKSIGGVNAYELQDQGFRIEYVLEVLFFMWLIFKNYNKIDTDKRTLTFLNMTIVLCLILFFFMRFGQGGRFAWPFYIGVFYMVPYLVRKNKTSLPLTSIVLVVFTLLFIRITIAWESLNVPYKTFLTNGMPAGDGTIFDKYEYDLDYVNNKFHRPAFDFLLLK</sequence>
<feature type="transmembrane region" description="Helical" evidence="1">
    <location>
        <begin position="273"/>
        <end position="293"/>
    </location>
</feature>
<evidence type="ECO:0000256" key="1">
    <source>
        <dbReference type="SAM" id="Phobius"/>
    </source>
</evidence>
<feature type="transmembrane region" description="Helical" evidence="1">
    <location>
        <begin position="165"/>
        <end position="191"/>
    </location>
</feature>
<dbReference type="EMBL" id="JAHXCP010000005">
    <property type="protein sequence ID" value="MBW4754480.1"/>
    <property type="molecule type" value="Genomic_DNA"/>
</dbReference>
<gene>
    <name evidence="2" type="ORF">KZO77_05405</name>
</gene>
<protein>
    <submittedName>
        <fullName evidence="2">EpsG family protein</fullName>
    </submittedName>
</protein>